<protein>
    <recommendedName>
        <fullName evidence="3">cysteine desulfurase</fullName>
        <ecNumber evidence="3">2.8.1.7</ecNumber>
    </recommendedName>
</protein>
<dbReference type="GO" id="GO:0016829">
    <property type="term" value="F:lyase activity"/>
    <property type="evidence" value="ECO:0007669"/>
    <property type="project" value="UniProtKB-KW"/>
</dbReference>
<evidence type="ECO:0000256" key="2">
    <source>
        <dbReference type="ARBA" id="ARBA00010447"/>
    </source>
</evidence>
<reference evidence="9 10" key="1">
    <citation type="submission" date="2016-10" db="EMBL/GenBank/DDBJ databases">
        <authorList>
            <person name="de Groot N.N."/>
        </authorList>
    </citation>
    <scope>NUCLEOTIDE SEQUENCE [LARGE SCALE GENOMIC DNA]</scope>
    <source>
        <strain evidence="9 10">LMG 2247</strain>
    </source>
</reference>
<dbReference type="PANTHER" id="PTHR43586:SF8">
    <property type="entry name" value="CYSTEINE DESULFURASE 1, CHLOROPLASTIC"/>
    <property type="match status" value="1"/>
</dbReference>
<dbReference type="GO" id="GO:0030170">
    <property type="term" value="F:pyridoxal phosphate binding"/>
    <property type="evidence" value="ECO:0007669"/>
    <property type="project" value="InterPro"/>
</dbReference>
<feature type="region of interest" description="Disordered" evidence="7">
    <location>
        <begin position="151"/>
        <end position="177"/>
    </location>
</feature>
<dbReference type="NCBIfam" id="NF041166">
    <property type="entry name" value="f2_encap_cargo1"/>
    <property type="match status" value="1"/>
</dbReference>
<sequence>MPHDVPQTLPAGLPDPATLARLAGDFFAALPGGGVSAGSPVGHLNDAASATSSASFASALPVAAPVLSTASNPAPAGSPLAGPGGFGTGVPGAALPQGKVAGANLLPSAPTHVLSLGNRAPALVPHAAAQNGLPDSVVTIAPALEPRFGGAALGVPEGHGAQRPSAGGASSAASGAASSAPAAASPYYFLDERGDTRRSAGPGSQDIVVPPSDSVTAQSFGLPGEADLRSLLSVQRFPYDVGLRDAGVERSAGSRYVLDEARRPGDPAGGPHGVPNAAASAHPPFDVNAIRRDFPILSERVNGRQLVWFDNAATTHKPQAVIDRLAYFYAHENSNIHRAAHALAGRATDAYEAARSKVQRFIGAASPDEIIFVRGTTEAINLIAKSWGVQNVGEGDEIIVSNLEHHANIVPWQQLAAQTGAKLRVIPVDDSGQVLLDEYRKLLNDRTKIVSVTQVSNALGTVVPVKEIVEMAHRAGAKALVDGAQSVSHMRVDVQAIDADFFVFSGHKVFGPTGIGVVYGKRAILDDMPPWQGGGNMIADVTFERTVFQPPPNRFEAGTGNIADAVGLGAAIDYVNRVGIENIARYEHDLLAYAASVLQPVPGVRLIGTAKDKASVLSFVLKGYETEEVGQALNEEGIAVRSGHHCAQPILRRFGVEATVRPSLAFYNTCDEVDALVSVVRRLSARR</sequence>
<keyword evidence="4" id="KW-0808">Transferase</keyword>
<dbReference type="InterPro" id="IPR015422">
    <property type="entry name" value="PyrdxlP-dep_Trfase_small"/>
</dbReference>
<evidence type="ECO:0000256" key="1">
    <source>
        <dbReference type="ARBA" id="ARBA00001933"/>
    </source>
</evidence>
<organism evidence="9 10">
    <name type="scientific">Paraburkholderia phenazinium</name>
    <dbReference type="NCBI Taxonomy" id="60549"/>
    <lineage>
        <taxon>Bacteria</taxon>
        <taxon>Pseudomonadati</taxon>
        <taxon>Pseudomonadota</taxon>
        <taxon>Betaproteobacteria</taxon>
        <taxon>Burkholderiales</taxon>
        <taxon>Burkholderiaceae</taxon>
        <taxon>Paraburkholderia</taxon>
    </lineage>
</organism>
<feature type="compositionally biased region" description="Low complexity" evidence="7">
    <location>
        <begin position="164"/>
        <end position="177"/>
    </location>
</feature>
<evidence type="ECO:0000256" key="4">
    <source>
        <dbReference type="ARBA" id="ARBA00022679"/>
    </source>
</evidence>
<dbReference type="EC" id="2.8.1.7" evidence="3"/>
<gene>
    <name evidence="9" type="ORF">SAMN05216466_102663</name>
</gene>
<dbReference type="Proteomes" id="UP000199706">
    <property type="component" value="Unassembled WGS sequence"/>
</dbReference>
<feature type="domain" description="Aminotransferase class V" evidence="8">
    <location>
        <begin position="307"/>
        <end position="676"/>
    </location>
</feature>
<name>A0A1G7SW45_9BURK</name>
<evidence type="ECO:0000256" key="7">
    <source>
        <dbReference type="SAM" id="MobiDB-lite"/>
    </source>
</evidence>
<dbReference type="Gene3D" id="3.90.1150.10">
    <property type="entry name" value="Aspartate Aminotransferase, domain 1"/>
    <property type="match status" value="1"/>
</dbReference>
<keyword evidence="5" id="KW-0663">Pyridoxal phosphate</keyword>
<dbReference type="GO" id="GO:0031071">
    <property type="term" value="F:cysteine desulfurase activity"/>
    <property type="evidence" value="ECO:0007669"/>
    <property type="project" value="UniProtKB-EC"/>
</dbReference>
<dbReference type="GO" id="GO:0006534">
    <property type="term" value="P:cysteine metabolic process"/>
    <property type="evidence" value="ECO:0007669"/>
    <property type="project" value="InterPro"/>
</dbReference>
<proteinExistence type="inferred from homology"/>
<comment type="cofactor">
    <cofactor evidence="1">
        <name>pyridoxal 5'-phosphate</name>
        <dbReference type="ChEBI" id="CHEBI:597326"/>
    </cofactor>
</comment>
<comment type="catalytic activity">
    <reaction evidence="6">
        <text>(sulfur carrier)-H + L-cysteine = (sulfur carrier)-SH + L-alanine</text>
        <dbReference type="Rhea" id="RHEA:43892"/>
        <dbReference type="Rhea" id="RHEA-COMP:14737"/>
        <dbReference type="Rhea" id="RHEA-COMP:14739"/>
        <dbReference type="ChEBI" id="CHEBI:29917"/>
        <dbReference type="ChEBI" id="CHEBI:35235"/>
        <dbReference type="ChEBI" id="CHEBI:57972"/>
        <dbReference type="ChEBI" id="CHEBI:64428"/>
        <dbReference type="EC" id="2.8.1.7"/>
    </reaction>
</comment>
<evidence type="ECO:0000313" key="9">
    <source>
        <dbReference type="EMBL" id="SDG26520.1"/>
    </source>
</evidence>
<evidence type="ECO:0000256" key="6">
    <source>
        <dbReference type="ARBA" id="ARBA00050776"/>
    </source>
</evidence>
<keyword evidence="9" id="KW-0456">Lyase</keyword>
<dbReference type="Gene3D" id="3.40.640.10">
    <property type="entry name" value="Type I PLP-dependent aspartate aminotransferase-like (Major domain)"/>
    <property type="match status" value="1"/>
</dbReference>
<dbReference type="InterPro" id="IPR015424">
    <property type="entry name" value="PyrdxlP-dep_Trfase"/>
</dbReference>
<dbReference type="InterPro" id="IPR000192">
    <property type="entry name" value="Aminotrans_V_dom"/>
</dbReference>
<dbReference type="InterPro" id="IPR010970">
    <property type="entry name" value="Cys_dSase_SufS"/>
</dbReference>
<dbReference type="AlphaFoldDB" id="A0A1G7SW45"/>
<evidence type="ECO:0000259" key="8">
    <source>
        <dbReference type="Pfam" id="PF00266"/>
    </source>
</evidence>
<dbReference type="InterPro" id="IPR015421">
    <property type="entry name" value="PyrdxlP-dep_Trfase_major"/>
</dbReference>
<dbReference type="Pfam" id="PF00266">
    <property type="entry name" value="Aminotran_5"/>
    <property type="match status" value="1"/>
</dbReference>
<dbReference type="CDD" id="cd06453">
    <property type="entry name" value="SufS_like"/>
    <property type="match status" value="1"/>
</dbReference>
<dbReference type="SUPFAM" id="SSF53383">
    <property type="entry name" value="PLP-dependent transferases"/>
    <property type="match status" value="1"/>
</dbReference>
<accession>A0A1G7SW45</accession>
<dbReference type="EMBL" id="FNCJ01000002">
    <property type="protein sequence ID" value="SDG26520.1"/>
    <property type="molecule type" value="Genomic_DNA"/>
</dbReference>
<feature type="region of interest" description="Disordered" evidence="7">
    <location>
        <begin position="193"/>
        <end position="220"/>
    </location>
</feature>
<dbReference type="PANTHER" id="PTHR43586">
    <property type="entry name" value="CYSTEINE DESULFURASE"/>
    <property type="match status" value="1"/>
</dbReference>
<comment type="similarity">
    <text evidence="2">Belongs to the class-V pyridoxal-phosphate-dependent aminotransferase family. Csd subfamily.</text>
</comment>
<evidence type="ECO:0000256" key="3">
    <source>
        <dbReference type="ARBA" id="ARBA00012239"/>
    </source>
</evidence>
<evidence type="ECO:0000256" key="5">
    <source>
        <dbReference type="ARBA" id="ARBA00022898"/>
    </source>
</evidence>
<evidence type="ECO:0000313" key="10">
    <source>
        <dbReference type="Proteomes" id="UP000199706"/>
    </source>
</evidence>
<dbReference type="NCBIfam" id="TIGR01979">
    <property type="entry name" value="sufS"/>
    <property type="match status" value="1"/>
</dbReference>